<evidence type="ECO:0000256" key="3">
    <source>
        <dbReference type="ARBA" id="ARBA00022692"/>
    </source>
</evidence>
<feature type="transmembrane region" description="Helical" evidence="6">
    <location>
        <begin position="383"/>
        <end position="405"/>
    </location>
</feature>
<comment type="caution">
    <text evidence="8">The sequence shown here is derived from an EMBL/GenBank/DDBJ whole genome shotgun (WGS) entry which is preliminary data.</text>
</comment>
<feature type="transmembrane region" description="Helical" evidence="6">
    <location>
        <begin position="309"/>
        <end position="328"/>
    </location>
</feature>
<proteinExistence type="predicted"/>
<feature type="transmembrane region" description="Helical" evidence="6">
    <location>
        <begin position="104"/>
        <end position="127"/>
    </location>
</feature>
<feature type="transmembrane region" description="Helical" evidence="6">
    <location>
        <begin position="278"/>
        <end position="297"/>
    </location>
</feature>
<accession>A0A1F5ZG36</accession>
<dbReference type="EMBL" id="MFIZ01000027">
    <property type="protein sequence ID" value="OGG11459.1"/>
    <property type="molecule type" value="Genomic_DNA"/>
</dbReference>
<gene>
    <name evidence="8" type="ORF">A2Z00_02835</name>
</gene>
<comment type="subcellular location">
    <subcellularLocation>
        <location evidence="1">Cell membrane</location>
        <topology evidence="1">Multi-pass membrane protein</topology>
    </subcellularLocation>
</comment>
<evidence type="ECO:0000313" key="8">
    <source>
        <dbReference type="EMBL" id="OGG11459.1"/>
    </source>
</evidence>
<keyword evidence="4 6" id="KW-1133">Transmembrane helix</keyword>
<feature type="transmembrane region" description="Helical" evidence="6">
    <location>
        <begin position="340"/>
        <end position="363"/>
    </location>
</feature>
<keyword evidence="3 6" id="KW-0812">Transmembrane</keyword>
<evidence type="ECO:0000259" key="7">
    <source>
        <dbReference type="PROSITE" id="PS50850"/>
    </source>
</evidence>
<feature type="transmembrane region" description="Helical" evidence="6">
    <location>
        <begin position="65"/>
        <end position="84"/>
    </location>
</feature>
<dbReference type="PANTHER" id="PTHR23513">
    <property type="entry name" value="INTEGRAL MEMBRANE EFFLUX PROTEIN-RELATED"/>
    <property type="match status" value="1"/>
</dbReference>
<keyword evidence="5 6" id="KW-0472">Membrane</keyword>
<sequence>MKSHANNTGNRETGESTYAQVLRIVPFRSLWFGQIFSQIAVNTLLFVLALRVYQLTSSNTAVSGLFLAYGIPSVLFGMVAGTLVDHLDKRRVLMLCDATRAVFVIALLFLSQNVLVIYVLTFCNAVVTQLYVPSEGPTIPQLVPGHLLVSANSLFSFTFYSSLAVGSILAGPLLRWFGPQGIFLLIAAFYLIAAWNVSRLPPQNKGALGFYHILNYEPRRLFIRVWRELIDGIRYVSQSPKLFDSLFLLTGTQIILVLLASLGPGFADKVLGIDVRDASLYMVGPAVLGIVLGAIWVGTVGYRYSAQKLIRTGVLAAGIILLVISLAVRLHRIPQFEWFLAPSVILPFGFVMFFLLGVANSFLDVPANTMLQEEAQGSMRGRVYGMLTAFVGGVGILPVVLGGILADVIGVGKVVFALGIGVVAYGLWRVRYNRRNT</sequence>
<dbReference type="Gene3D" id="1.20.1250.20">
    <property type="entry name" value="MFS general substrate transporter like domains"/>
    <property type="match status" value="1"/>
</dbReference>
<evidence type="ECO:0000256" key="2">
    <source>
        <dbReference type="ARBA" id="ARBA00022475"/>
    </source>
</evidence>
<dbReference type="SUPFAM" id="SSF103473">
    <property type="entry name" value="MFS general substrate transporter"/>
    <property type="match status" value="1"/>
</dbReference>
<organism evidence="8 9">
    <name type="scientific">Candidatus Gottesmanbacteria bacterium RBG_13_45_10</name>
    <dbReference type="NCBI Taxonomy" id="1798370"/>
    <lineage>
        <taxon>Bacteria</taxon>
        <taxon>Candidatus Gottesmaniibacteriota</taxon>
    </lineage>
</organism>
<dbReference type="PROSITE" id="PS50850">
    <property type="entry name" value="MFS"/>
    <property type="match status" value="1"/>
</dbReference>
<feature type="transmembrane region" description="Helical" evidence="6">
    <location>
        <begin position="176"/>
        <end position="195"/>
    </location>
</feature>
<dbReference type="CDD" id="cd06173">
    <property type="entry name" value="MFS_MefA_like"/>
    <property type="match status" value="1"/>
</dbReference>
<feature type="transmembrane region" description="Helical" evidence="6">
    <location>
        <begin position="31"/>
        <end position="53"/>
    </location>
</feature>
<dbReference type="GO" id="GO:0005886">
    <property type="term" value="C:plasma membrane"/>
    <property type="evidence" value="ECO:0007669"/>
    <property type="project" value="UniProtKB-SubCell"/>
</dbReference>
<dbReference type="InterPro" id="IPR011701">
    <property type="entry name" value="MFS"/>
</dbReference>
<evidence type="ECO:0000256" key="6">
    <source>
        <dbReference type="SAM" id="Phobius"/>
    </source>
</evidence>
<evidence type="ECO:0000256" key="1">
    <source>
        <dbReference type="ARBA" id="ARBA00004651"/>
    </source>
</evidence>
<reference evidence="8 9" key="1">
    <citation type="journal article" date="2016" name="Nat. Commun.">
        <title>Thousands of microbial genomes shed light on interconnected biogeochemical processes in an aquifer system.</title>
        <authorList>
            <person name="Anantharaman K."/>
            <person name="Brown C.T."/>
            <person name="Hug L.A."/>
            <person name="Sharon I."/>
            <person name="Castelle C.J."/>
            <person name="Probst A.J."/>
            <person name="Thomas B.C."/>
            <person name="Singh A."/>
            <person name="Wilkins M.J."/>
            <person name="Karaoz U."/>
            <person name="Brodie E.L."/>
            <person name="Williams K.H."/>
            <person name="Hubbard S.S."/>
            <person name="Banfield J.F."/>
        </authorList>
    </citation>
    <scope>NUCLEOTIDE SEQUENCE [LARGE SCALE GENOMIC DNA]</scope>
</reference>
<keyword evidence="2" id="KW-1003">Cell membrane</keyword>
<feature type="transmembrane region" description="Helical" evidence="6">
    <location>
        <begin position="246"/>
        <end position="266"/>
    </location>
</feature>
<dbReference type="Pfam" id="PF07690">
    <property type="entry name" value="MFS_1"/>
    <property type="match status" value="1"/>
</dbReference>
<feature type="domain" description="Major facilitator superfamily (MFS) profile" evidence="7">
    <location>
        <begin position="182"/>
        <end position="437"/>
    </location>
</feature>
<feature type="transmembrane region" description="Helical" evidence="6">
    <location>
        <begin position="411"/>
        <end position="428"/>
    </location>
</feature>
<evidence type="ECO:0000256" key="4">
    <source>
        <dbReference type="ARBA" id="ARBA00022989"/>
    </source>
</evidence>
<evidence type="ECO:0000256" key="5">
    <source>
        <dbReference type="ARBA" id="ARBA00023136"/>
    </source>
</evidence>
<protein>
    <recommendedName>
        <fullName evidence="7">Major facilitator superfamily (MFS) profile domain-containing protein</fullName>
    </recommendedName>
</protein>
<evidence type="ECO:0000313" key="9">
    <source>
        <dbReference type="Proteomes" id="UP000177268"/>
    </source>
</evidence>
<dbReference type="InterPro" id="IPR020846">
    <property type="entry name" value="MFS_dom"/>
</dbReference>
<dbReference type="STRING" id="1798370.A2Z00_02835"/>
<name>A0A1F5ZG36_9BACT</name>
<dbReference type="Proteomes" id="UP000177268">
    <property type="component" value="Unassembled WGS sequence"/>
</dbReference>
<dbReference type="GO" id="GO:0022857">
    <property type="term" value="F:transmembrane transporter activity"/>
    <property type="evidence" value="ECO:0007669"/>
    <property type="project" value="InterPro"/>
</dbReference>
<dbReference type="InterPro" id="IPR036259">
    <property type="entry name" value="MFS_trans_sf"/>
</dbReference>
<dbReference type="PANTHER" id="PTHR23513:SF6">
    <property type="entry name" value="MAJOR FACILITATOR SUPERFAMILY ASSOCIATED DOMAIN-CONTAINING PROTEIN"/>
    <property type="match status" value="1"/>
</dbReference>
<dbReference type="AlphaFoldDB" id="A0A1F5ZG36"/>